<keyword evidence="4" id="KW-1185">Reference proteome</keyword>
<dbReference type="SUPFAM" id="SSF55315">
    <property type="entry name" value="L30e-like"/>
    <property type="match status" value="1"/>
</dbReference>
<feature type="compositionally biased region" description="Polar residues" evidence="1">
    <location>
        <begin position="1"/>
        <end position="16"/>
    </location>
</feature>
<organism evidence="3 4">
    <name type="scientific">Ceutorhynchus assimilis</name>
    <name type="common">cabbage seed weevil</name>
    <dbReference type="NCBI Taxonomy" id="467358"/>
    <lineage>
        <taxon>Eukaryota</taxon>
        <taxon>Metazoa</taxon>
        <taxon>Ecdysozoa</taxon>
        <taxon>Arthropoda</taxon>
        <taxon>Hexapoda</taxon>
        <taxon>Insecta</taxon>
        <taxon>Pterygota</taxon>
        <taxon>Neoptera</taxon>
        <taxon>Endopterygota</taxon>
        <taxon>Coleoptera</taxon>
        <taxon>Polyphaga</taxon>
        <taxon>Cucujiformia</taxon>
        <taxon>Curculionidae</taxon>
        <taxon>Ceutorhynchinae</taxon>
        <taxon>Ceutorhynchus</taxon>
    </lineage>
</organism>
<dbReference type="AlphaFoldDB" id="A0A9N9N3Z2"/>
<proteinExistence type="predicted"/>
<evidence type="ECO:0000313" key="4">
    <source>
        <dbReference type="Proteomes" id="UP001152799"/>
    </source>
</evidence>
<dbReference type="PANTHER" id="PTHR46948:SF1">
    <property type="entry name" value="RIBONUCLEASE P PROTEIN SUBUNIT P38"/>
    <property type="match status" value="1"/>
</dbReference>
<evidence type="ECO:0000256" key="1">
    <source>
        <dbReference type="SAM" id="MobiDB-lite"/>
    </source>
</evidence>
<sequence>MPPQTPTLTKKQQKATLSAKKGKTKVTIRNVLATPFKKYWPLVSQDQATILHEAISKELPKIVLDKLKIPWQELKKIPKQERKQKQPTQEIRQGLAFGINDTSKAIEKGIASSILIANEVKPKLMVEHLLDSSVLLRIPTLVVPGLRDILKTTCGISSAALALTDTEKFKELQLIVKNLHEKYPVPKRHINYQRSLIDEDQTNNQSVVVIEDEDCPKTTEDSVIVVEDPMVVIDDDNEKSTVYLYRDSKNKRVFVPSKSDAGPIIGEVATNLFLSLCDVDSPPKKLYKSLKVRRIKGNHNRNKMKIGQIKEKRTGKKKKKKQK</sequence>
<dbReference type="GO" id="GO:0005655">
    <property type="term" value="C:nucleolar ribonuclease P complex"/>
    <property type="evidence" value="ECO:0007669"/>
    <property type="project" value="InterPro"/>
</dbReference>
<dbReference type="Gene3D" id="3.30.1330.30">
    <property type="match status" value="1"/>
</dbReference>
<feature type="region of interest" description="Disordered" evidence="1">
    <location>
        <begin position="297"/>
        <end position="323"/>
    </location>
</feature>
<dbReference type="InterPro" id="IPR029064">
    <property type="entry name" value="Ribosomal_eL30-like_sf"/>
</dbReference>
<dbReference type="GO" id="GO:0000172">
    <property type="term" value="C:ribonuclease MRP complex"/>
    <property type="evidence" value="ECO:0007669"/>
    <property type="project" value="InterPro"/>
</dbReference>
<dbReference type="GO" id="GO:0001650">
    <property type="term" value="C:fibrillar center"/>
    <property type="evidence" value="ECO:0007669"/>
    <property type="project" value="TreeGrafter"/>
</dbReference>
<gene>
    <name evidence="3" type="ORF">CEUTPL_LOCUS14468</name>
</gene>
<dbReference type="Pfam" id="PF01248">
    <property type="entry name" value="Ribosomal_L7Ae"/>
    <property type="match status" value="1"/>
</dbReference>
<protein>
    <recommendedName>
        <fullName evidence="2">Ribosomal protein eL8/eL30/eS12/Gadd45 domain-containing protein</fullName>
    </recommendedName>
</protein>
<feature type="region of interest" description="Disordered" evidence="1">
    <location>
        <begin position="1"/>
        <end position="20"/>
    </location>
</feature>
<reference evidence="3" key="1">
    <citation type="submission" date="2022-01" db="EMBL/GenBank/DDBJ databases">
        <authorList>
            <person name="King R."/>
        </authorList>
    </citation>
    <scope>NUCLEOTIDE SEQUENCE</scope>
</reference>
<dbReference type="OrthoDB" id="20109at2759"/>
<accession>A0A9N9N3Z2</accession>
<dbReference type="Proteomes" id="UP001152799">
    <property type="component" value="Chromosome 9"/>
</dbReference>
<dbReference type="EMBL" id="OU892285">
    <property type="protein sequence ID" value="CAG9774086.1"/>
    <property type="molecule type" value="Genomic_DNA"/>
</dbReference>
<feature type="compositionally biased region" description="Basic residues" evidence="1">
    <location>
        <begin position="313"/>
        <end position="323"/>
    </location>
</feature>
<dbReference type="InterPro" id="IPR004038">
    <property type="entry name" value="Ribosomal_eL8/eL30/eS12/Gad45"/>
</dbReference>
<dbReference type="PANTHER" id="PTHR46948">
    <property type="entry name" value="RIBONUCLEASE P PROTEIN SUBUNIT P38"/>
    <property type="match status" value="1"/>
</dbReference>
<evidence type="ECO:0000259" key="2">
    <source>
        <dbReference type="Pfam" id="PF01248"/>
    </source>
</evidence>
<dbReference type="GO" id="GO:0004526">
    <property type="term" value="F:ribonuclease P activity"/>
    <property type="evidence" value="ECO:0007669"/>
    <property type="project" value="TreeGrafter"/>
</dbReference>
<dbReference type="InterPro" id="IPR042848">
    <property type="entry name" value="Rpp38"/>
</dbReference>
<dbReference type="GO" id="GO:0033204">
    <property type="term" value="F:ribonuclease P RNA binding"/>
    <property type="evidence" value="ECO:0007669"/>
    <property type="project" value="TreeGrafter"/>
</dbReference>
<feature type="domain" description="Ribosomal protein eL8/eL30/eS12/Gadd45" evidence="2">
    <location>
        <begin position="83"/>
        <end position="157"/>
    </location>
</feature>
<evidence type="ECO:0000313" key="3">
    <source>
        <dbReference type="EMBL" id="CAG9774086.1"/>
    </source>
</evidence>
<name>A0A9N9N3Z2_9CUCU</name>
<dbReference type="GO" id="GO:0001682">
    <property type="term" value="P:tRNA 5'-leader removal"/>
    <property type="evidence" value="ECO:0007669"/>
    <property type="project" value="InterPro"/>
</dbReference>